<keyword evidence="2" id="KW-1185">Reference proteome</keyword>
<evidence type="ECO:0000313" key="1">
    <source>
        <dbReference type="EMBL" id="MFD0888374.1"/>
    </source>
</evidence>
<accession>A0ABW3DYZ1</accession>
<dbReference type="EMBL" id="JBHTHX010001303">
    <property type="protein sequence ID" value="MFD0888374.1"/>
    <property type="molecule type" value="Genomic_DNA"/>
</dbReference>
<feature type="non-terminal residue" evidence="1">
    <location>
        <position position="84"/>
    </location>
</feature>
<proteinExistence type="predicted"/>
<evidence type="ECO:0000313" key="2">
    <source>
        <dbReference type="Proteomes" id="UP001597024"/>
    </source>
</evidence>
<protein>
    <submittedName>
        <fullName evidence="1">Uncharacterized protein</fullName>
    </submittedName>
</protein>
<name>A0ABW3DYZ1_9ACTN</name>
<dbReference type="Proteomes" id="UP001597024">
    <property type="component" value="Unassembled WGS sequence"/>
</dbReference>
<reference evidence="2" key="1">
    <citation type="journal article" date="2019" name="Int. J. Syst. Evol. Microbiol.">
        <title>The Global Catalogue of Microorganisms (GCM) 10K type strain sequencing project: providing services to taxonomists for standard genome sequencing and annotation.</title>
        <authorList>
            <consortium name="The Broad Institute Genomics Platform"/>
            <consortium name="The Broad Institute Genome Sequencing Center for Infectious Disease"/>
            <person name="Wu L."/>
            <person name="Ma J."/>
        </authorList>
    </citation>
    <scope>NUCLEOTIDE SEQUENCE [LARGE SCALE GENOMIC DNA]</scope>
    <source>
        <strain evidence="2">CCUG 62974</strain>
    </source>
</reference>
<sequence length="84" mass="9294">MRTIDDLLEPLLGLDGRPAPFAGPLRDLLRDVVTRLDTHLDQRAAQAPTDLYLRGQDLIGRLRTVCRVPGRGVHQAILAELDDA</sequence>
<organism evidence="1 2">
    <name type="scientific">Streptosporangium algeriense</name>
    <dbReference type="NCBI Taxonomy" id="1682748"/>
    <lineage>
        <taxon>Bacteria</taxon>
        <taxon>Bacillati</taxon>
        <taxon>Actinomycetota</taxon>
        <taxon>Actinomycetes</taxon>
        <taxon>Streptosporangiales</taxon>
        <taxon>Streptosporangiaceae</taxon>
        <taxon>Streptosporangium</taxon>
    </lineage>
</organism>
<comment type="caution">
    <text evidence="1">The sequence shown here is derived from an EMBL/GenBank/DDBJ whole genome shotgun (WGS) entry which is preliminary data.</text>
</comment>
<gene>
    <name evidence="1" type="ORF">ACFQ08_27900</name>
</gene>